<evidence type="ECO:0000256" key="4">
    <source>
        <dbReference type="ARBA" id="ARBA00023157"/>
    </source>
</evidence>
<gene>
    <name evidence="9" type="ORF">HannXRQ_Chr12g0380361</name>
    <name evidence="8" type="ORF">HanXRQr2_Chr12g0554431</name>
</gene>
<accession>A0A251T566</accession>
<dbReference type="FunFam" id="2.60.120.10:FF:000073">
    <property type="entry name" value="Glycinin G1"/>
    <property type="match status" value="1"/>
</dbReference>
<evidence type="ECO:0000256" key="2">
    <source>
        <dbReference type="ARBA" id="ARBA00022761"/>
    </source>
</evidence>
<dbReference type="InParanoid" id="A0A251T566"/>
<sequence>MRSATGLVPLGLCLLLLFHGSLAQIPFQRQPQSPRLSGRSDCQFQQITAREPNRRQVSEAGVSEFWDSFEGDELECAGVQVVRHIINPRGLLLPYYPNTPELVYVVRGQGLQGTVLPGCVETFETSEGGREQFFDKHQKVYRYREGDILALPAGAVHWTYNEGDTPLVVVALRDTSNVANQLDRNFKKFFLAGNPQSQEQQGEPWGQSQRPRGRHGQSQRPGWETGRHGQSQRPGWETRPRQSQRPGWETGRHGQTQRPSWETGRTGQSQRPGWETGRPEQQRQRQGQTQRPSWETRRSGQTQRPSWETGRPGQSQRPSWETGRQQQQPWWETSRHGQSQRPSWEREEQEWEQYHPGQQRAGGRHQGGKYQQEQEGYNMLAGFDDEILQQVYDIEYDIVMQLKGLNDDRGLIVLAEDFQVLIPEEQEQYFSSRGNGIEQTICSTQLRANIASPAIADVYNPRGGRISTLNSHKLPVLESFQLSAERGVLYKNAVLAPHYNLNAHSIMYIISGSSRLQIVRNDGSQVFDDWVQEGQLIVVPQDFAVIKKAGEEGCEWVAFKTNDNAMTTQLAGRFSYIRALPEEVLMNSYSISREDAKILKYSRKEGVVLSPGSGSISPIKKAENVVLKALFG</sequence>
<dbReference type="AlphaFoldDB" id="A0A251T566"/>
<name>A0A251T566_HELAN</name>
<evidence type="ECO:0000313" key="9">
    <source>
        <dbReference type="EMBL" id="OTG06044.1"/>
    </source>
</evidence>
<keyword evidence="4" id="KW-1015">Disulfide bond</keyword>
<dbReference type="CDD" id="cd02242">
    <property type="entry name" value="cupin_11S_legumin_N"/>
    <property type="match status" value="1"/>
</dbReference>
<keyword evidence="6" id="KW-0732">Signal</keyword>
<keyword evidence="2" id="KW-0758">Storage protein</keyword>
<dbReference type="EMBL" id="MNCJ02000327">
    <property type="protein sequence ID" value="KAF5779021.1"/>
    <property type="molecule type" value="Genomic_DNA"/>
</dbReference>
<reference evidence="9" key="2">
    <citation type="submission" date="2017-02" db="EMBL/GenBank/DDBJ databases">
        <title>Sunflower complete genome.</title>
        <authorList>
            <person name="Langlade N."/>
            <person name="Munos S."/>
        </authorList>
    </citation>
    <scope>NUCLEOTIDE SEQUENCE [LARGE SCALE GENOMIC DNA]</scope>
    <source>
        <tissue evidence="9">Leaves</tissue>
    </source>
</reference>
<evidence type="ECO:0000313" key="8">
    <source>
        <dbReference type="EMBL" id="KAF5779021.1"/>
    </source>
</evidence>
<proteinExistence type="inferred from homology"/>
<evidence type="ECO:0000256" key="1">
    <source>
        <dbReference type="ARBA" id="ARBA00007178"/>
    </source>
</evidence>
<keyword evidence="3" id="KW-0708">Seed storage protein</keyword>
<feature type="chain" id="PRO_5041164743" evidence="6">
    <location>
        <begin position="24"/>
        <end position="632"/>
    </location>
</feature>
<evidence type="ECO:0000256" key="3">
    <source>
        <dbReference type="ARBA" id="ARBA00023129"/>
    </source>
</evidence>
<reference evidence="8" key="3">
    <citation type="submission" date="2020-06" db="EMBL/GenBank/DDBJ databases">
        <title>Helianthus annuus Genome sequencing and assembly Release 2.</title>
        <authorList>
            <person name="Gouzy J."/>
            <person name="Langlade N."/>
            <person name="Munos S."/>
        </authorList>
    </citation>
    <scope>NUCLEOTIDE SEQUENCE</scope>
    <source>
        <tissue evidence="8">Leaves</tissue>
    </source>
</reference>
<dbReference type="GO" id="GO:0045735">
    <property type="term" value="F:nutrient reservoir activity"/>
    <property type="evidence" value="ECO:0007669"/>
    <property type="project" value="UniProtKB-KW"/>
</dbReference>
<dbReference type="Proteomes" id="UP000215914">
    <property type="component" value="Chromosome 12"/>
</dbReference>
<dbReference type="InterPro" id="IPR014710">
    <property type="entry name" value="RmlC-like_jellyroll"/>
</dbReference>
<dbReference type="SUPFAM" id="SSF51182">
    <property type="entry name" value="RmlC-like cupins"/>
    <property type="match status" value="2"/>
</dbReference>
<evidence type="ECO:0000313" key="10">
    <source>
        <dbReference type="Proteomes" id="UP000215914"/>
    </source>
</evidence>
<evidence type="ECO:0000256" key="5">
    <source>
        <dbReference type="SAM" id="MobiDB-lite"/>
    </source>
</evidence>
<dbReference type="InterPro" id="IPR050253">
    <property type="entry name" value="Seed_Storage-Functional"/>
</dbReference>
<dbReference type="OMA" id="AGETEFW"/>
<dbReference type="PRINTS" id="PR00439">
    <property type="entry name" value="11SGLOBULIN"/>
</dbReference>
<reference evidence="8 10" key="1">
    <citation type="journal article" date="2017" name="Nature">
        <title>The sunflower genome provides insights into oil metabolism, flowering and Asterid evolution.</title>
        <authorList>
            <person name="Badouin H."/>
            <person name="Gouzy J."/>
            <person name="Grassa C.J."/>
            <person name="Murat F."/>
            <person name="Staton S.E."/>
            <person name="Cottret L."/>
            <person name="Lelandais-Briere C."/>
            <person name="Owens G.L."/>
            <person name="Carrere S."/>
            <person name="Mayjonade B."/>
            <person name="Legrand L."/>
            <person name="Gill N."/>
            <person name="Kane N.C."/>
            <person name="Bowers J.E."/>
            <person name="Hubner S."/>
            <person name="Bellec A."/>
            <person name="Berard A."/>
            <person name="Berges H."/>
            <person name="Blanchet N."/>
            <person name="Boniface M.C."/>
            <person name="Brunel D."/>
            <person name="Catrice O."/>
            <person name="Chaidir N."/>
            <person name="Claudel C."/>
            <person name="Donnadieu C."/>
            <person name="Faraut T."/>
            <person name="Fievet G."/>
            <person name="Helmstetter N."/>
            <person name="King M."/>
            <person name="Knapp S.J."/>
            <person name="Lai Z."/>
            <person name="Le Paslier M.C."/>
            <person name="Lippi Y."/>
            <person name="Lorenzon L."/>
            <person name="Mandel J.R."/>
            <person name="Marage G."/>
            <person name="Marchand G."/>
            <person name="Marquand E."/>
            <person name="Bret-Mestries E."/>
            <person name="Morien E."/>
            <person name="Nambeesan S."/>
            <person name="Nguyen T."/>
            <person name="Pegot-Espagnet P."/>
            <person name="Pouilly N."/>
            <person name="Raftis F."/>
            <person name="Sallet E."/>
            <person name="Schiex T."/>
            <person name="Thomas J."/>
            <person name="Vandecasteele C."/>
            <person name="Vares D."/>
            <person name="Vear F."/>
            <person name="Vautrin S."/>
            <person name="Crespi M."/>
            <person name="Mangin B."/>
            <person name="Burke J.M."/>
            <person name="Salse J."/>
            <person name="Munos S."/>
            <person name="Vincourt P."/>
            <person name="Rieseberg L.H."/>
            <person name="Langlade N.B."/>
        </authorList>
    </citation>
    <scope>NUCLEOTIDE SEQUENCE [LARGE SCALE GENOMIC DNA]</scope>
    <source>
        <strain evidence="10">cv. SF193</strain>
        <tissue evidence="8">Leaves</tissue>
    </source>
</reference>
<dbReference type="SMART" id="SM00835">
    <property type="entry name" value="Cupin_1"/>
    <property type="match status" value="2"/>
</dbReference>
<dbReference type="PANTHER" id="PTHR31189">
    <property type="entry name" value="OS03G0336100 PROTEIN-RELATED"/>
    <property type="match status" value="1"/>
</dbReference>
<keyword evidence="10" id="KW-1185">Reference proteome</keyword>
<feature type="region of interest" description="Disordered" evidence="5">
    <location>
        <begin position="194"/>
        <end position="372"/>
    </location>
</feature>
<dbReference type="InterPro" id="IPR011051">
    <property type="entry name" value="RmlC_Cupin_sf"/>
</dbReference>
<dbReference type="EMBL" id="CM007901">
    <property type="protein sequence ID" value="OTG06044.1"/>
    <property type="molecule type" value="Genomic_DNA"/>
</dbReference>
<dbReference type="Gene3D" id="2.60.120.10">
    <property type="entry name" value="Jelly Rolls"/>
    <property type="match status" value="3"/>
</dbReference>
<protein>
    <submittedName>
        <fullName evidence="8 9">11-S seed storage protein, plant</fullName>
    </submittedName>
</protein>
<feature type="domain" description="Cupin type-1" evidence="7">
    <location>
        <begin position="448"/>
        <end position="597"/>
    </location>
</feature>
<dbReference type="Gramene" id="mRNA:HanXRQr2_Chr12g0554431">
    <property type="protein sequence ID" value="mRNA:HanXRQr2_Chr12g0554431"/>
    <property type="gene ID" value="HanXRQr2_Chr12g0554431"/>
</dbReference>
<dbReference type="PANTHER" id="PTHR31189:SF76">
    <property type="entry name" value="11S GLOBULIN SUBUNIT BETA-LIKE"/>
    <property type="match status" value="1"/>
</dbReference>
<feature type="compositionally biased region" description="Polar residues" evidence="5">
    <location>
        <begin position="299"/>
        <end position="342"/>
    </location>
</feature>
<feature type="compositionally biased region" description="Polar residues" evidence="5">
    <location>
        <begin position="253"/>
        <end position="271"/>
    </location>
</feature>
<dbReference type="Pfam" id="PF00190">
    <property type="entry name" value="Cupin_1"/>
    <property type="match status" value="2"/>
</dbReference>
<organism evidence="9 10">
    <name type="scientific">Helianthus annuus</name>
    <name type="common">Common sunflower</name>
    <dbReference type="NCBI Taxonomy" id="4232"/>
    <lineage>
        <taxon>Eukaryota</taxon>
        <taxon>Viridiplantae</taxon>
        <taxon>Streptophyta</taxon>
        <taxon>Embryophyta</taxon>
        <taxon>Tracheophyta</taxon>
        <taxon>Spermatophyta</taxon>
        <taxon>Magnoliopsida</taxon>
        <taxon>eudicotyledons</taxon>
        <taxon>Gunneridae</taxon>
        <taxon>Pentapetalae</taxon>
        <taxon>asterids</taxon>
        <taxon>campanulids</taxon>
        <taxon>Asterales</taxon>
        <taxon>Asteraceae</taxon>
        <taxon>Asteroideae</taxon>
        <taxon>Heliantheae alliance</taxon>
        <taxon>Heliantheae</taxon>
        <taxon>Helianthus</taxon>
    </lineage>
</organism>
<dbReference type="STRING" id="4232.A0A251T566"/>
<dbReference type="CDD" id="cd02243">
    <property type="entry name" value="cupin_11S_legumin_C"/>
    <property type="match status" value="1"/>
</dbReference>
<comment type="similarity">
    <text evidence="1">Belongs to the 11S seed storage protein (globulins) family.</text>
</comment>
<feature type="domain" description="Cupin type-1" evidence="7">
    <location>
        <begin position="47"/>
        <end position="400"/>
    </location>
</feature>
<feature type="compositionally biased region" description="Polar residues" evidence="5">
    <location>
        <begin position="194"/>
        <end position="210"/>
    </location>
</feature>
<feature type="signal peptide" evidence="6">
    <location>
        <begin position="1"/>
        <end position="23"/>
    </location>
</feature>
<evidence type="ECO:0000259" key="7">
    <source>
        <dbReference type="SMART" id="SM00835"/>
    </source>
</evidence>
<dbReference type="InterPro" id="IPR006044">
    <property type="entry name" value="11S_seedstore_pln"/>
</dbReference>
<dbReference type="OrthoDB" id="1903982at2759"/>
<evidence type="ECO:0000256" key="6">
    <source>
        <dbReference type="SAM" id="SignalP"/>
    </source>
</evidence>
<dbReference type="InterPro" id="IPR006045">
    <property type="entry name" value="Cupin_1"/>
</dbReference>